<dbReference type="OrthoDB" id="1524821at2"/>
<proteinExistence type="predicted"/>
<keyword evidence="2" id="KW-1185">Reference proteome</keyword>
<organism evidence="1 2">
    <name type="scientific">Cecembia rubra</name>
    <dbReference type="NCBI Taxonomy" id="1485585"/>
    <lineage>
        <taxon>Bacteria</taxon>
        <taxon>Pseudomonadati</taxon>
        <taxon>Bacteroidota</taxon>
        <taxon>Cytophagia</taxon>
        <taxon>Cytophagales</taxon>
        <taxon>Cyclobacteriaceae</taxon>
        <taxon>Cecembia</taxon>
    </lineage>
</organism>
<comment type="caution">
    <text evidence="1">The sequence shown here is derived from an EMBL/GenBank/DDBJ whole genome shotgun (WGS) entry which is preliminary data.</text>
</comment>
<dbReference type="InterPro" id="IPR003772">
    <property type="entry name" value="YceD"/>
</dbReference>
<accession>A0A2P8EAH3</accession>
<name>A0A2P8EAH3_9BACT</name>
<gene>
    <name evidence="1" type="ORF">CLV48_102284</name>
</gene>
<sequence length="189" mass="22104">MKFLRNYNIDIIKLKDGRHAFHFEVGDDFFKFYEAEDWVNGSKISVNVSLNKTASVIEADYVFAGTVRLTCDRSLEEFDHPLGFTEKVIYKYGPIEQEISEDVFMITRDTPSINIAQLVYEFILLAIPAKKIHPDYEEEMDDEAFDEEGSIVYLSEDLESEEIEELEEEEENTDKPVDPRWEILNKLKK</sequence>
<reference evidence="1 2" key="1">
    <citation type="submission" date="2018-03" db="EMBL/GenBank/DDBJ databases">
        <title>Genomic Encyclopedia of Archaeal and Bacterial Type Strains, Phase II (KMG-II): from individual species to whole genera.</title>
        <authorList>
            <person name="Goeker M."/>
        </authorList>
    </citation>
    <scope>NUCLEOTIDE SEQUENCE [LARGE SCALE GENOMIC DNA]</scope>
    <source>
        <strain evidence="1 2">DSM 28057</strain>
    </source>
</reference>
<dbReference type="Pfam" id="PF02620">
    <property type="entry name" value="YceD"/>
    <property type="match status" value="1"/>
</dbReference>
<protein>
    <submittedName>
        <fullName evidence="1">Uncharacterized metal-binding protein YceD (DUF177 family)</fullName>
    </submittedName>
</protein>
<evidence type="ECO:0000313" key="1">
    <source>
        <dbReference type="EMBL" id="PSL06468.1"/>
    </source>
</evidence>
<dbReference type="Proteomes" id="UP000240708">
    <property type="component" value="Unassembled WGS sequence"/>
</dbReference>
<dbReference type="EMBL" id="PYGF01000002">
    <property type="protein sequence ID" value="PSL06468.1"/>
    <property type="molecule type" value="Genomic_DNA"/>
</dbReference>
<evidence type="ECO:0000313" key="2">
    <source>
        <dbReference type="Proteomes" id="UP000240708"/>
    </source>
</evidence>
<dbReference type="RefSeq" id="WP_106566394.1">
    <property type="nucleotide sequence ID" value="NZ_PYGF01000002.1"/>
</dbReference>
<dbReference type="AlphaFoldDB" id="A0A2P8EAH3"/>